<evidence type="ECO:0000256" key="2">
    <source>
        <dbReference type="SAM" id="MobiDB-lite"/>
    </source>
</evidence>
<dbReference type="Proteomes" id="UP000660262">
    <property type="component" value="Unassembled WGS sequence"/>
</dbReference>
<keyword evidence="5" id="KW-1185">Reference proteome</keyword>
<evidence type="ECO:0000259" key="3">
    <source>
        <dbReference type="PROSITE" id="PS51501"/>
    </source>
</evidence>
<dbReference type="GO" id="GO:0005739">
    <property type="term" value="C:mitochondrion"/>
    <property type="evidence" value="ECO:0007669"/>
    <property type="project" value="TreeGrafter"/>
</dbReference>
<evidence type="ECO:0000313" key="4">
    <source>
        <dbReference type="EMBL" id="GHP02136.1"/>
    </source>
</evidence>
<dbReference type="GO" id="GO:0008270">
    <property type="term" value="F:zinc ion binding"/>
    <property type="evidence" value="ECO:0007669"/>
    <property type="project" value="UniProtKB-KW"/>
</dbReference>
<dbReference type="Pfam" id="PF05180">
    <property type="entry name" value="zf-DNL"/>
    <property type="match status" value="1"/>
</dbReference>
<comment type="caution">
    <text evidence="4">The sequence shown here is derived from an EMBL/GenBank/DDBJ whole genome shotgun (WGS) entry which is preliminary data.</text>
</comment>
<accession>A0A830H4Q7</accession>
<organism evidence="4 5">
    <name type="scientific">Pycnococcus provasolii</name>
    <dbReference type="NCBI Taxonomy" id="41880"/>
    <lineage>
        <taxon>Eukaryota</taxon>
        <taxon>Viridiplantae</taxon>
        <taxon>Chlorophyta</taxon>
        <taxon>Pseudoscourfieldiophyceae</taxon>
        <taxon>Pseudoscourfieldiales</taxon>
        <taxon>Pycnococcaceae</taxon>
        <taxon>Pycnococcus</taxon>
    </lineage>
</organism>
<keyword evidence="1" id="KW-0862">Zinc</keyword>
<reference evidence="4" key="1">
    <citation type="submission" date="2020-10" db="EMBL/GenBank/DDBJ databases">
        <title>Unveiling of a novel bifunctional photoreceptor, Dualchrome1, isolated from a cosmopolitan green alga.</title>
        <authorList>
            <person name="Suzuki S."/>
            <person name="Kawachi M."/>
        </authorList>
    </citation>
    <scope>NUCLEOTIDE SEQUENCE</scope>
    <source>
        <strain evidence="4">NIES 2893</strain>
    </source>
</reference>
<gene>
    <name evidence="4" type="ORF">PPROV_000089200</name>
</gene>
<feature type="region of interest" description="Disordered" evidence="2">
    <location>
        <begin position="69"/>
        <end position="102"/>
    </location>
</feature>
<dbReference type="GO" id="GO:0030150">
    <property type="term" value="P:protein import into mitochondrial matrix"/>
    <property type="evidence" value="ECO:0007669"/>
    <property type="project" value="TreeGrafter"/>
</dbReference>
<feature type="domain" description="DNL-type" evidence="3">
    <location>
        <begin position="184"/>
        <end position="286"/>
    </location>
</feature>
<proteinExistence type="predicted"/>
<dbReference type="EMBL" id="BNJQ01000002">
    <property type="protein sequence ID" value="GHP02136.1"/>
    <property type="molecule type" value="Genomic_DNA"/>
</dbReference>
<sequence>MMMLGAGARAGARGHLGAGGGGGVHSRGHLGAGARLGARGLGVSCSSHSRAHSNPGGWVFWQPGSWRARRRPQQQLEQEYDDDESYDAPPSGEDNFSGNHNNDKLIETTEPFAFLAGPGASAGHIVLYDEDEKKPPLVVFSPTPTTNLPALPPPRATNQQEEQPTNTSAWGEYTPPPPPDGQPSPRRSLRISFTCNRCGTRTTALVNPTAWRKGTLICACDGCDAMHTLVDHLGVLGFEQKDFEAAREADPQLGEDEGDELVRMLRERIHELSVDLPSDDYEADDA</sequence>
<feature type="region of interest" description="Disordered" evidence="2">
    <location>
        <begin position="142"/>
        <end position="186"/>
    </location>
</feature>
<name>A0A830H4Q7_9CHLO</name>
<keyword evidence="1" id="KW-0863">Zinc-finger</keyword>
<protein>
    <recommendedName>
        <fullName evidence="3">DNL-type domain-containing protein</fullName>
    </recommendedName>
</protein>
<dbReference type="InterPro" id="IPR007853">
    <property type="entry name" value="Znf_DNL-typ"/>
</dbReference>
<dbReference type="GO" id="GO:0050821">
    <property type="term" value="P:protein stabilization"/>
    <property type="evidence" value="ECO:0007669"/>
    <property type="project" value="TreeGrafter"/>
</dbReference>
<dbReference type="OrthoDB" id="512667at2759"/>
<dbReference type="GO" id="GO:0006457">
    <property type="term" value="P:protein folding"/>
    <property type="evidence" value="ECO:0007669"/>
    <property type="project" value="TreeGrafter"/>
</dbReference>
<dbReference type="PROSITE" id="PS51501">
    <property type="entry name" value="ZF_DNL"/>
    <property type="match status" value="1"/>
</dbReference>
<dbReference type="PANTHER" id="PTHR20922">
    <property type="entry name" value="DNL-TYPE ZINC FINGER PROTEIN"/>
    <property type="match status" value="1"/>
</dbReference>
<feature type="compositionally biased region" description="Polar residues" evidence="2">
    <location>
        <begin position="159"/>
        <end position="169"/>
    </location>
</feature>
<dbReference type="PANTHER" id="PTHR20922:SF15">
    <property type="entry name" value="A_TM021B04.14 PROTEIN"/>
    <property type="match status" value="1"/>
</dbReference>
<evidence type="ECO:0000256" key="1">
    <source>
        <dbReference type="PROSITE-ProRule" id="PRU00834"/>
    </source>
</evidence>
<dbReference type="InterPro" id="IPR024158">
    <property type="entry name" value="Mt_import_TIM15"/>
</dbReference>
<evidence type="ECO:0000313" key="5">
    <source>
        <dbReference type="Proteomes" id="UP000660262"/>
    </source>
</evidence>
<dbReference type="AlphaFoldDB" id="A0A830H4Q7"/>
<keyword evidence="1" id="KW-0479">Metal-binding</keyword>
<dbReference type="GO" id="GO:0051087">
    <property type="term" value="F:protein-folding chaperone binding"/>
    <property type="evidence" value="ECO:0007669"/>
    <property type="project" value="TreeGrafter"/>
</dbReference>